<dbReference type="Pfam" id="PF03732">
    <property type="entry name" value="Retrotrans_gag"/>
    <property type="match status" value="1"/>
</dbReference>
<dbReference type="EMBL" id="AMZH03006569">
    <property type="protein sequence ID" value="RRT63513.1"/>
    <property type="molecule type" value="Genomic_DNA"/>
</dbReference>
<name>A0A426ZHP1_ENSVE</name>
<evidence type="ECO:0000313" key="3">
    <source>
        <dbReference type="EMBL" id="RRT63513.1"/>
    </source>
</evidence>
<reference evidence="3 4" key="1">
    <citation type="journal article" date="2014" name="Agronomy (Basel)">
        <title>A Draft Genome Sequence for Ensete ventricosum, the Drought-Tolerant Tree Against Hunger.</title>
        <authorList>
            <person name="Harrison J."/>
            <person name="Moore K.A."/>
            <person name="Paszkiewicz K."/>
            <person name="Jones T."/>
            <person name="Grant M."/>
            <person name="Ambacheew D."/>
            <person name="Muzemil S."/>
            <person name="Studholme D.J."/>
        </authorList>
    </citation>
    <scope>NUCLEOTIDE SEQUENCE [LARGE SCALE GENOMIC DNA]</scope>
</reference>
<comment type="caution">
    <text evidence="3">The sequence shown here is derived from an EMBL/GenBank/DDBJ whole genome shotgun (WGS) entry which is preliminary data.</text>
</comment>
<feature type="domain" description="Retrotransposon gag" evidence="2">
    <location>
        <begin position="122"/>
        <end position="194"/>
    </location>
</feature>
<organism evidence="3 4">
    <name type="scientific">Ensete ventricosum</name>
    <name type="common">Abyssinian banana</name>
    <name type="synonym">Musa ensete</name>
    <dbReference type="NCBI Taxonomy" id="4639"/>
    <lineage>
        <taxon>Eukaryota</taxon>
        <taxon>Viridiplantae</taxon>
        <taxon>Streptophyta</taxon>
        <taxon>Embryophyta</taxon>
        <taxon>Tracheophyta</taxon>
        <taxon>Spermatophyta</taxon>
        <taxon>Magnoliopsida</taxon>
        <taxon>Liliopsida</taxon>
        <taxon>Zingiberales</taxon>
        <taxon>Musaceae</taxon>
        <taxon>Ensete</taxon>
    </lineage>
</organism>
<feature type="region of interest" description="Disordered" evidence="1">
    <location>
        <begin position="53"/>
        <end position="82"/>
    </location>
</feature>
<proteinExistence type="predicted"/>
<dbReference type="Proteomes" id="UP000287651">
    <property type="component" value="Unassembled WGS sequence"/>
</dbReference>
<evidence type="ECO:0000259" key="2">
    <source>
        <dbReference type="Pfam" id="PF03732"/>
    </source>
</evidence>
<evidence type="ECO:0000256" key="1">
    <source>
        <dbReference type="SAM" id="MobiDB-lite"/>
    </source>
</evidence>
<accession>A0A426ZHP1</accession>
<dbReference type="InterPro" id="IPR005162">
    <property type="entry name" value="Retrotrans_gag_dom"/>
</dbReference>
<protein>
    <recommendedName>
        <fullName evidence="2">Retrotransposon gag domain-containing protein</fullName>
    </recommendedName>
</protein>
<sequence>MPLTRQQKKDLNITNLESYAIASEDLIDAKLEAFETCTNKLYALFVEFKLGRSPRPRRSQDGESSYHKENPPEKEEQATDSSCPRMRVDFPRWEGGDPTRWISRAEQYFCYHKILGASMVDIAIIHLERDAIQLYDWFEYTHRVPTWRQFKSGLLLRFGPSEYENIDGQFAKIRQTSTVQEYHTRFQRLSNQTRD</sequence>
<gene>
    <name evidence="3" type="ORF">B296_00012215</name>
</gene>
<feature type="compositionally biased region" description="Basic and acidic residues" evidence="1">
    <location>
        <begin position="58"/>
        <end position="77"/>
    </location>
</feature>
<dbReference type="AlphaFoldDB" id="A0A426ZHP1"/>
<evidence type="ECO:0000313" key="4">
    <source>
        <dbReference type="Proteomes" id="UP000287651"/>
    </source>
</evidence>